<dbReference type="InterPro" id="IPR036388">
    <property type="entry name" value="WH-like_DNA-bd_sf"/>
</dbReference>
<sequence>MDVVEGLKKKEETALVELMNLYGDYLLRTAILLVKDKQSAEEVVQDTFITAFDKIHQLADSGKLKSWLTSILVNNCRSQQRKRSWKDIFLPFNLIERYQMDEGTLGPEDQLLHLMENQQLAVAIHALDYKYREAIILYYFNEMKINEIAQFLEVNENTIKSRLTRGRSQLKEILRRGEGGNESGKGKIETKAR</sequence>
<evidence type="ECO:0000259" key="8">
    <source>
        <dbReference type="Pfam" id="PF08281"/>
    </source>
</evidence>
<keyword evidence="5 6" id="KW-0804">Transcription</keyword>
<dbReference type="Gene3D" id="1.10.1740.10">
    <property type="match status" value="1"/>
</dbReference>
<keyword evidence="10" id="KW-1185">Reference proteome</keyword>
<dbReference type="SUPFAM" id="SSF88659">
    <property type="entry name" value="Sigma3 and sigma4 domains of RNA polymerase sigma factors"/>
    <property type="match status" value="1"/>
</dbReference>
<dbReference type="InterPro" id="IPR000838">
    <property type="entry name" value="RNA_pol_sigma70_ECF_CS"/>
</dbReference>
<reference evidence="9 10" key="1">
    <citation type="submission" date="2020-07" db="EMBL/GenBank/DDBJ databases">
        <title>Fungal Genomes of the International Space Station.</title>
        <authorList>
            <person name="Seuylemezian A."/>
            <person name="Singh N.K."/>
            <person name="Wood J."/>
            <person name="Venkateswaran K."/>
        </authorList>
    </citation>
    <scope>NUCLEOTIDE SEQUENCE [LARGE SCALE GENOMIC DNA]</scope>
    <source>
        <strain evidence="9 10">PL-B2</strain>
    </source>
</reference>
<dbReference type="CDD" id="cd06171">
    <property type="entry name" value="Sigma70_r4"/>
    <property type="match status" value="1"/>
</dbReference>
<evidence type="ECO:0000259" key="7">
    <source>
        <dbReference type="Pfam" id="PF04542"/>
    </source>
</evidence>
<accession>A0ABS7K805</accession>
<dbReference type="InterPro" id="IPR013249">
    <property type="entry name" value="RNA_pol_sigma70_r4_t2"/>
</dbReference>
<dbReference type="InterPro" id="IPR014284">
    <property type="entry name" value="RNA_pol_sigma-70_dom"/>
</dbReference>
<dbReference type="NCBIfam" id="TIGR02937">
    <property type="entry name" value="sigma70-ECF"/>
    <property type="match status" value="1"/>
</dbReference>
<dbReference type="EMBL" id="JACWFH010000021">
    <property type="protein sequence ID" value="MBY0098333.1"/>
    <property type="molecule type" value="Genomic_DNA"/>
</dbReference>
<dbReference type="InterPro" id="IPR007627">
    <property type="entry name" value="RNA_pol_sigma70_r2"/>
</dbReference>
<evidence type="ECO:0000313" key="9">
    <source>
        <dbReference type="EMBL" id="MBY0098333.1"/>
    </source>
</evidence>
<proteinExistence type="inferred from homology"/>
<dbReference type="Proteomes" id="UP000769780">
    <property type="component" value="Unassembled WGS sequence"/>
</dbReference>
<evidence type="ECO:0000256" key="6">
    <source>
        <dbReference type="RuleBase" id="RU000716"/>
    </source>
</evidence>
<feature type="domain" description="RNA polymerase sigma-70 region 2" evidence="7">
    <location>
        <begin position="20"/>
        <end position="85"/>
    </location>
</feature>
<evidence type="ECO:0000256" key="5">
    <source>
        <dbReference type="ARBA" id="ARBA00023163"/>
    </source>
</evidence>
<dbReference type="PROSITE" id="PS01063">
    <property type="entry name" value="SIGMA70_ECF"/>
    <property type="match status" value="1"/>
</dbReference>
<keyword evidence="4 6" id="KW-0238">DNA-binding</keyword>
<dbReference type="Pfam" id="PF04542">
    <property type="entry name" value="Sigma70_r2"/>
    <property type="match status" value="1"/>
</dbReference>
<dbReference type="PANTHER" id="PTHR43133">
    <property type="entry name" value="RNA POLYMERASE ECF-TYPE SIGMA FACTO"/>
    <property type="match status" value="1"/>
</dbReference>
<protein>
    <recommendedName>
        <fullName evidence="6">RNA polymerase sigma factor</fullName>
    </recommendedName>
</protein>
<organism evidence="9 10">
    <name type="scientific">Mesobacillus maritimus</name>
    <dbReference type="NCBI Taxonomy" id="1643336"/>
    <lineage>
        <taxon>Bacteria</taxon>
        <taxon>Bacillati</taxon>
        <taxon>Bacillota</taxon>
        <taxon>Bacilli</taxon>
        <taxon>Bacillales</taxon>
        <taxon>Bacillaceae</taxon>
        <taxon>Mesobacillus</taxon>
    </lineage>
</organism>
<dbReference type="PANTHER" id="PTHR43133:SF51">
    <property type="entry name" value="RNA POLYMERASE SIGMA FACTOR"/>
    <property type="match status" value="1"/>
</dbReference>
<dbReference type="InterPro" id="IPR039425">
    <property type="entry name" value="RNA_pol_sigma-70-like"/>
</dbReference>
<evidence type="ECO:0000256" key="4">
    <source>
        <dbReference type="ARBA" id="ARBA00023125"/>
    </source>
</evidence>
<evidence type="ECO:0000256" key="1">
    <source>
        <dbReference type="ARBA" id="ARBA00010641"/>
    </source>
</evidence>
<keyword evidence="2 6" id="KW-0805">Transcription regulation</keyword>
<dbReference type="RefSeq" id="WP_221874547.1">
    <property type="nucleotide sequence ID" value="NZ_JACWFH010000021.1"/>
</dbReference>
<keyword evidence="3 6" id="KW-0731">Sigma factor</keyword>
<comment type="similarity">
    <text evidence="1 6">Belongs to the sigma-70 factor family. ECF subfamily.</text>
</comment>
<dbReference type="Pfam" id="PF08281">
    <property type="entry name" value="Sigma70_r4_2"/>
    <property type="match status" value="1"/>
</dbReference>
<evidence type="ECO:0000313" key="10">
    <source>
        <dbReference type="Proteomes" id="UP000769780"/>
    </source>
</evidence>
<dbReference type="Gene3D" id="1.10.10.10">
    <property type="entry name" value="Winged helix-like DNA-binding domain superfamily/Winged helix DNA-binding domain"/>
    <property type="match status" value="1"/>
</dbReference>
<dbReference type="InterPro" id="IPR013325">
    <property type="entry name" value="RNA_pol_sigma_r2"/>
</dbReference>
<dbReference type="SUPFAM" id="SSF88946">
    <property type="entry name" value="Sigma2 domain of RNA polymerase sigma factors"/>
    <property type="match status" value="1"/>
</dbReference>
<dbReference type="InterPro" id="IPR013324">
    <property type="entry name" value="RNA_pol_sigma_r3/r4-like"/>
</dbReference>
<comment type="caution">
    <text evidence="9">The sequence shown here is derived from an EMBL/GenBank/DDBJ whole genome shotgun (WGS) entry which is preliminary data.</text>
</comment>
<evidence type="ECO:0000256" key="2">
    <source>
        <dbReference type="ARBA" id="ARBA00023015"/>
    </source>
</evidence>
<feature type="domain" description="RNA polymerase sigma factor 70 region 4 type 2" evidence="8">
    <location>
        <begin position="118"/>
        <end position="170"/>
    </location>
</feature>
<gene>
    <name evidence="9" type="ORF">H0185_16155</name>
</gene>
<name>A0ABS7K805_9BACI</name>
<evidence type="ECO:0000256" key="3">
    <source>
        <dbReference type="ARBA" id="ARBA00023082"/>
    </source>
</evidence>